<reference evidence="1 2" key="1">
    <citation type="submission" date="2019-03" db="EMBL/GenBank/DDBJ databases">
        <title>Single cell metagenomics reveals metabolic interactions within the superorganism composed of flagellate Streblomastix strix and complex community of Bacteroidetes bacteria on its surface.</title>
        <authorList>
            <person name="Treitli S.C."/>
            <person name="Kolisko M."/>
            <person name="Husnik F."/>
            <person name="Keeling P."/>
            <person name="Hampl V."/>
        </authorList>
    </citation>
    <scope>NUCLEOTIDE SEQUENCE [LARGE SCALE GENOMIC DNA]</scope>
    <source>
        <strain evidence="1">ST1C</strain>
    </source>
</reference>
<gene>
    <name evidence="1" type="ORF">EZS28_006407</name>
</gene>
<dbReference type="EMBL" id="SNRW01001040">
    <property type="protein sequence ID" value="KAA6398066.1"/>
    <property type="molecule type" value="Genomic_DNA"/>
</dbReference>
<accession>A0A5J4WU41</accession>
<proteinExistence type="predicted"/>
<name>A0A5J4WU41_9EUKA</name>
<evidence type="ECO:0000313" key="2">
    <source>
        <dbReference type="Proteomes" id="UP000324800"/>
    </source>
</evidence>
<dbReference type="Proteomes" id="UP000324800">
    <property type="component" value="Unassembled WGS sequence"/>
</dbReference>
<organism evidence="1 2">
    <name type="scientific">Streblomastix strix</name>
    <dbReference type="NCBI Taxonomy" id="222440"/>
    <lineage>
        <taxon>Eukaryota</taxon>
        <taxon>Metamonada</taxon>
        <taxon>Preaxostyla</taxon>
        <taxon>Oxymonadida</taxon>
        <taxon>Streblomastigidae</taxon>
        <taxon>Streblomastix</taxon>
    </lineage>
</organism>
<evidence type="ECO:0000313" key="1">
    <source>
        <dbReference type="EMBL" id="KAA6398066.1"/>
    </source>
</evidence>
<dbReference type="AlphaFoldDB" id="A0A5J4WU41"/>
<comment type="caution">
    <text evidence="1">The sequence shown here is derived from an EMBL/GenBank/DDBJ whole genome shotgun (WGS) entry which is preliminary data.</text>
</comment>
<protein>
    <submittedName>
        <fullName evidence="1">Uncharacterized protein</fullName>
    </submittedName>
</protein>
<sequence>MMQNQFGHYQDGIDCLANINADVRNLVKENISKGSQYQFPEQLQKSTVEDGNSIEQVDEMMRKIKRRKLEQDNTITAQIVDIPAQQHTILSSNQLQIKFDEELKKQVSYQSKDEEIAAKKFVQMLEGICQYDIKSFDPSMFVTTPVDRQILINKIDLERSDQKMDKIVD</sequence>